<feature type="transmembrane region" description="Helical" evidence="10">
    <location>
        <begin position="34"/>
        <end position="55"/>
    </location>
</feature>
<dbReference type="GO" id="GO:0019367">
    <property type="term" value="P:fatty acid elongation, saturated fatty acid"/>
    <property type="evidence" value="ECO:0007669"/>
    <property type="project" value="TreeGrafter"/>
</dbReference>
<dbReference type="GO" id="GO:0030148">
    <property type="term" value="P:sphingolipid biosynthetic process"/>
    <property type="evidence" value="ECO:0007669"/>
    <property type="project" value="TreeGrafter"/>
</dbReference>
<gene>
    <name evidence="11" type="ORF">CM83_56590</name>
</gene>
<evidence type="ECO:0000256" key="6">
    <source>
        <dbReference type="ARBA" id="ARBA00022989"/>
    </source>
</evidence>
<keyword evidence="6 10" id="KW-1133">Transmembrane helix</keyword>
<evidence type="ECO:0000256" key="9">
    <source>
        <dbReference type="ARBA" id="ARBA00023160"/>
    </source>
</evidence>
<dbReference type="EMBL" id="GBRD01004868">
    <property type="protein sequence ID" value="JAG60953.1"/>
    <property type="molecule type" value="Transcribed_RNA"/>
</dbReference>
<accession>A0A0A9XVZ3</accession>
<dbReference type="EMBL" id="GBRD01004872">
    <property type="protein sequence ID" value="JAG60949.1"/>
    <property type="molecule type" value="Transcribed_RNA"/>
</dbReference>
<dbReference type="AlphaFoldDB" id="A0A0A9XVZ3"/>
<proteinExistence type="inferred from homology"/>
<feature type="transmembrane region" description="Helical" evidence="10">
    <location>
        <begin position="67"/>
        <end position="91"/>
    </location>
</feature>
<dbReference type="EMBL" id="GBHO01020566">
    <property type="protein sequence ID" value="JAG23038.1"/>
    <property type="molecule type" value="Transcribed_RNA"/>
</dbReference>
<dbReference type="GO" id="GO:0034625">
    <property type="term" value="P:fatty acid elongation, monounsaturated fatty acid"/>
    <property type="evidence" value="ECO:0007669"/>
    <property type="project" value="TreeGrafter"/>
</dbReference>
<evidence type="ECO:0000256" key="1">
    <source>
        <dbReference type="ARBA" id="ARBA00004141"/>
    </source>
</evidence>
<reference evidence="11" key="1">
    <citation type="journal article" date="2014" name="PLoS ONE">
        <title>Transcriptome-Based Identification of ABC Transporters in the Western Tarnished Plant Bug Lygus hesperus.</title>
        <authorList>
            <person name="Hull J.J."/>
            <person name="Chaney K."/>
            <person name="Geib S.M."/>
            <person name="Fabrick J.A."/>
            <person name="Brent C.S."/>
            <person name="Walsh D."/>
            <person name="Lavine L.C."/>
        </authorList>
    </citation>
    <scope>NUCLEOTIDE SEQUENCE</scope>
</reference>
<dbReference type="EMBL" id="GBRD01011224">
    <property type="protein sequence ID" value="JAG54600.1"/>
    <property type="molecule type" value="Transcribed_RNA"/>
</dbReference>
<sequence>MTTVLYAAYDAYTQLLEGVIDPRTKDLPLMGGPIPVILLLICFNYFITTLGPALMKDRPPFELKKPMIVYNALQVVVNAWMVHMGMTRIWLTGQYGMGCFPVDRSDSPDAMLTTKMVYVYFLTKLSDLTDTVFMVLRKKNVQISFLHQYHHIGMAMAGWVAAALIPGGSHVLFFGTINCFVHTVMYFYYLVTILKPEYRQSTIKRRITELQLAQFVITTIHAIAGMLTPDCEFPTWALTIFIPQDIFMFALFWDFYVKTYLKPKAKTPEGAEPKKSS</sequence>
<evidence type="ECO:0000313" key="11">
    <source>
        <dbReference type="EMBL" id="JAG23038.1"/>
    </source>
</evidence>
<keyword evidence="4 10" id="KW-0812">Transmembrane</keyword>
<feature type="transmembrane region" description="Helical" evidence="10">
    <location>
        <begin position="212"/>
        <end position="229"/>
    </location>
</feature>
<evidence type="ECO:0000256" key="8">
    <source>
        <dbReference type="ARBA" id="ARBA00023136"/>
    </source>
</evidence>
<reference evidence="12" key="3">
    <citation type="submission" date="2014-09" db="EMBL/GenBank/DDBJ databases">
        <authorList>
            <person name="Magalhaes I.L.F."/>
            <person name="Oliveira U."/>
            <person name="Santos F.R."/>
            <person name="Vidigal T.H.D.A."/>
            <person name="Brescovit A.D."/>
            <person name="Santos A.J."/>
        </authorList>
    </citation>
    <scope>NUCLEOTIDE SEQUENCE</scope>
</reference>
<comment type="subcellular location">
    <subcellularLocation>
        <location evidence="1">Membrane</location>
        <topology evidence="1">Multi-pass membrane protein</topology>
    </subcellularLocation>
</comment>
<dbReference type="InterPro" id="IPR002076">
    <property type="entry name" value="ELO_fam"/>
</dbReference>
<keyword evidence="2 10" id="KW-0444">Lipid biosynthesis</keyword>
<dbReference type="Pfam" id="PF01151">
    <property type="entry name" value="ELO"/>
    <property type="match status" value="1"/>
</dbReference>
<dbReference type="EMBL" id="GBRD01011226">
    <property type="protein sequence ID" value="JAG54598.1"/>
    <property type="molecule type" value="Transcribed_RNA"/>
</dbReference>
<dbReference type="GO" id="GO:0005789">
    <property type="term" value="C:endoplasmic reticulum membrane"/>
    <property type="evidence" value="ECO:0007669"/>
    <property type="project" value="TreeGrafter"/>
</dbReference>
<reference evidence="11" key="2">
    <citation type="submission" date="2014-07" db="EMBL/GenBank/DDBJ databases">
        <authorList>
            <person name="Hull J."/>
        </authorList>
    </citation>
    <scope>NUCLEOTIDE SEQUENCE</scope>
</reference>
<feature type="transmembrane region" description="Helical" evidence="10">
    <location>
        <begin position="171"/>
        <end position="191"/>
    </location>
</feature>
<evidence type="ECO:0000256" key="5">
    <source>
        <dbReference type="ARBA" id="ARBA00022832"/>
    </source>
</evidence>
<evidence type="ECO:0000313" key="12">
    <source>
        <dbReference type="EMBL" id="JAG54598.1"/>
    </source>
</evidence>
<evidence type="ECO:0000256" key="10">
    <source>
        <dbReference type="RuleBase" id="RU361115"/>
    </source>
</evidence>
<feature type="transmembrane region" description="Helical" evidence="10">
    <location>
        <begin position="117"/>
        <end position="136"/>
    </location>
</feature>
<keyword evidence="3 10" id="KW-0808">Transferase</keyword>
<protein>
    <recommendedName>
        <fullName evidence="10">Elongation of very long chain fatty acids protein</fullName>
        <ecNumber evidence="10">2.3.1.199</ecNumber>
    </recommendedName>
    <alternativeName>
        <fullName evidence="10">Very-long-chain 3-oxoacyl-CoA synthase</fullName>
    </alternativeName>
</protein>
<feature type="transmembrane region" description="Helical" evidence="10">
    <location>
        <begin position="148"/>
        <end position="165"/>
    </location>
</feature>
<evidence type="ECO:0000256" key="7">
    <source>
        <dbReference type="ARBA" id="ARBA00023098"/>
    </source>
</evidence>
<name>A0A0A9XVZ3_LYGHE</name>
<feature type="transmembrane region" description="Helical" evidence="10">
    <location>
        <begin position="235"/>
        <end position="256"/>
    </location>
</feature>
<dbReference type="EC" id="2.3.1.199" evidence="10"/>
<keyword evidence="8 10" id="KW-0472">Membrane</keyword>
<dbReference type="PANTHER" id="PTHR11157:SF21">
    <property type="entry name" value="ELONGATION OF VERY LONG CHAIN FATTY ACIDS PROTEIN"/>
    <property type="match status" value="1"/>
</dbReference>
<evidence type="ECO:0000256" key="4">
    <source>
        <dbReference type="ARBA" id="ARBA00022692"/>
    </source>
</evidence>
<keyword evidence="9 10" id="KW-0275">Fatty acid biosynthesis</keyword>
<evidence type="ECO:0000256" key="3">
    <source>
        <dbReference type="ARBA" id="ARBA00022679"/>
    </source>
</evidence>
<evidence type="ECO:0000256" key="2">
    <source>
        <dbReference type="ARBA" id="ARBA00022516"/>
    </source>
</evidence>
<keyword evidence="7 10" id="KW-0443">Lipid metabolism</keyword>
<organism evidence="11">
    <name type="scientific">Lygus hesperus</name>
    <name type="common">Western plant bug</name>
    <dbReference type="NCBI Taxonomy" id="30085"/>
    <lineage>
        <taxon>Eukaryota</taxon>
        <taxon>Metazoa</taxon>
        <taxon>Ecdysozoa</taxon>
        <taxon>Arthropoda</taxon>
        <taxon>Hexapoda</taxon>
        <taxon>Insecta</taxon>
        <taxon>Pterygota</taxon>
        <taxon>Neoptera</taxon>
        <taxon>Paraneoptera</taxon>
        <taxon>Hemiptera</taxon>
        <taxon>Heteroptera</taxon>
        <taxon>Panheteroptera</taxon>
        <taxon>Cimicomorpha</taxon>
        <taxon>Miridae</taxon>
        <taxon>Mirini</taxon>
        <taxon>Lygus</taxon>
    </lineage>
</organism>
<dbReference type="PANTHER" id="PTHR11157">
    <property type="entry name" value="FATTY ACID ACYL TRANSFERASE-RELATED"/>
    <property type="match status" value="1"/>
</dbReference>
<dbReference type="GO" id="GO:0009922">
    <property type="term" value="F:fatty acid elongase activity"/>
    <property type="evidence" value="ECO:0007669"/>
    <property type="project" value="UniProtKB-EC"/>
</dbReference>
<comment type="similarity">
    <text evidence="10">Belongs to the ELO family.</text>
</comment>
<dbReference type="GO" id="GO:0042761">
    <property type="term" value="P:very long-chain fatty acid biosynthetic process"/>
    <property type="evidence" value="ECO:0007669"/>
    <property type="project" value="TreeGrafter"/>
</dbReference>
<keyword evidence="5 10" id="KW-0276">Fatty acid metabolism</keyword>
<dbReference type="GO" id="GO:0034626">
    <property type="term" value="P:fatty acid elongation, polyunsaturated fatty acid"/>
    <property type="evidence" value="ECO:0007669"/>
    <property type="project" value="TreeGrafter"/>
</dbReference>
<comment type="catalytic activity">
    <reaction evidence="10">
        <text>a very-long-chain acyl-CoA + malonyl-CoA + H(+) = a very-long-chain 3-oxoacyl-CoA + CO2 + CoA</text>
        <dbReference type="Rhea" id="RHEA:32727"/>
        <dbReference type="ChEBI" id="CHEBI:15378"/>
        <dbReference type="ChEBI" id="CHEBI:16526"/>
        <dbReference type="ChEBI" id="CHEBI:57287"/>
        <dbReference type="ChEBI" id="CHEBI:57384"/>
        <dbReference type="ChEBI" id="CHEBI:90725"/>
        <dbReference type="ChEBI" id="CHEBI:90736"/>
        <dbReference type="EC" id="2.3.1.199"/>
    </reaction>
</comment>